<keyword evidence="2" id="KW-1185">Reference proteome</keyword>
<gene>
    <name evidence="1" type="ORF">OCU04_004780</name>
</gene>
<protein>
    <submittedName>
        <fullName evidence="1">Uncharacterized protein</fullName>
    </submittedName>
</protein>
<dbReference type="Proteomes" id="UP001152300">
    <property type="component" value="Unassembled WGS sequence"/>
</dbReference>
<name>A0A9X0ARX9_9HELO</name>
<evidence type="ECO:0000313" key="2">
    <source>
        <dbReference type="Proteomes" id="UP001152300"/>
    </source>
</evidence>
<evidence type="ECO:0000313" key="1">
    <source>
        <dbReference type="EMBL" id="KAJ8067434.1"/>
    </source>
</evidence>
<reference evidence="1" key="1">
    <citation type="submission" date="2022-11" db="EMBL/GenBank/DDBJ databases">
        <title>Genome Resource of Sclerotinia nivalis Strain SnTB1, a Plant Pathogen Isolated from American Ginseng.</title>
        <authorList>
            <person name="Fan S."/>
        </authorList>
    </citation>
    <scope>NUCLEOTIDE SEQUENCE</scope>
    <source>
        <strain evidence="1">SnTB1</strain>
    </source>
</reference>
<organism evidence="1 2">
    <name type="scientific">Sclerotinia nivalis</name>
    <dbReference type="NCBI Taxonomy" id="352851"/>
    <lineage>
        <taxon>Eukaryota</taxon>
        <taxon>Fungi</taxon>
        <taxon>Dikarya</taxon>
        <taxon>Ascomycota</taxon>
        <taxon>Pezizomycotina</taxon>
        <taxon>Leotiomycetes</taxon>
        <taxon>Helotiales</taxon>
        <taxon>Sclerotiniaceae</taxon>
        <taxon>Sclerotinia</taxon>
    </lineage>
</organism>
<sequence length="104" mass="11845">MNIPDMLRLEVLINEFPLSSTVRQLLLLITDEKIYLATGENIMSTFFYLSLFDMGGYGVGLAWVSLLEVGWWEGCICLLLLIGMGENEMIIDVCLFCHCDKKFI</sequence>
<comment type="caution">
    <text evidence="1">The sequence shown here is derived from an EMBL/GenBank/DDBJ whole genome shotgun (WGS) entry which is preliminary data.</text>
</comment>
<proteinExistence type="predicted"/>
<dbReference type="AlphaFoldDB" id="A0A9X0ARX9"/>
<accession>A0A9X0ARX9</accession>
<dbReference type="EMBL" id="JAPEIS010000004">
    <property type="protein sequence ID" value="KAJ8067434.1"/>
    <property type="molecule type" value="Genomic_DNA"/>
</dbReference>